<feature type="compositionally biased region" description="Polar residues" evidence="6">
    <location>
        <begin position="290"/>
        <end position="313"/>
    </location>
</feature>
<evidence type="ECO:0000256" key="4">
    <source>
        <dbReference type="ARBA" id="ARBA00022989"/>
    </source>
</evidence>
<dbReference type="EMBL" id="JBBWRZ010000004">
    <property type="protein sequence ID" value="KAK8237892.1"/>
    <property type="molecule type" value="Genomic_DNA"/>
</dbReference>
<feature type="region of interest" description="Disordered" evidence="6">
    <location>
        <begin position="572"/>
        <end position="640"/>
    </location>
</feature>
<comment type="caution">
    <text evidence="9">The sequence shown here is derived from an EMBL/GenBank/DDBJ whole genome shotgun (WGS) entry which is preliminary data.</text>
</comment>
<dbReference type="InterPro" id="IPR004182">
    <property type="entry name" value="GRAM"/>
</dbReference>
<dbReference type="SMART" id="SM00568">
    <property type="entry name" value="GRAM"/>
    <property type="match status" value="1"/>
</dbReference>
<evidence type="ECO:0000256" key="7">
    <source>
        <dbReference type="SAM" id="Phobius"/>
    </source>
</evidence>
<evidence type="ECO:0000256" key="3">
    <source>
        <dbReference type="ARBA" id="ARBA00022692"/>
    </source>
</evidence>
<evidence type="ECO:0000259" key="8">
    <source>
        <dbReference type="PROSITE" id="PS51778"/>
    </source>
</evidence>
<dbReference type="Gene3D" id="2.30.29.30">
    <property type="entry name" value="Pleckstrin-homology domain (PH domain)/Phosphotyrosine-binding domain (PTB)"/>
    <property type="match status" value="1"/>
</dbReference>
<dbReference type="PROSITE" id="PS51778">
    <property type="entry name" value="VAST"/>
    <property type="match status" value="1"/>
</dbReference>
<feature type="compositionally biased region" description="Acidic residues" evidence="6">
    <location>
        <begin position="799"/>
        <end position="818"/>
    </location>
</feature>
<keyword evidence="10" id="KW-1185">Reference proteome</keyword>
<feature type="compositionally biased region" description="Pro residues" evidence="6">
    <location>
        <begin position="147"/>
        <end position="156"/>
    </location>
</feature>
<accession>A0ABR1YSN5</accession>
<feature type="compositionally biased region" description="Polar residues" evidence="6">
    <location>
        <begin position="33"/>
        <end position="57"/>
    </location>
</feature>
<gene>
    <name evidence="9" type="ORF">HDK90DRAFT_207193</name>
</gene>
<organism evidence="9 10">
    <name type="scientific">Phyllosticta capitalensis</name>
    <dbReference type="NCBI Taxonomy" id="121624"/>
    <lineage>
        <taxon>Eukaryota</taxon>
        <taxon>Fungi</taxon>
        <taxon>Dikarya</taxon>
        <taxon>Ascomycota</taxon>
        <taxon>Pezizomycotina</taxon>
        <taxon>Dothideomycetes</taxon>
        <taxon>Dothideomycetes incertae sedis</taxon>
        <taxon>Botryosphaeriales</taxon>
        <taxon>Phyllostictaceae</taxon>
        <taxon>Phyllosticta</taxon>
    </lineage>
</organism>
<name>A0ABR1YSN5_9PEZI</name>
<keyword evidence="4 7" id="KW-1133">Transmembrane helix</keyword>
<protein>
    <recommendedName>
        <fullName evidence="8">VASt domain-containing protein</fullName>
    </recommendedName>
</protein>
<sequence>MDPSYESLSRTSSGRSALSKVFSGRHRRKDSDASTVGDSSSLRPTSTSTIKGRSSGESQRRRLDRAVRKLPGLFSRKRRKRQKDVAAEEQSVYEAVLGSSASRSASNLVSPDPAEAYFSPWDGQSLRMDMQKNITSSSLITSDSDPELPPVRPPLSPHQSHAGYLTLSSPLIASQILDAAISSPSPYSDDDHALDTTAVTVAPKQTNTLEPQPKERRGSSPGRKLKGAFGGRKSPSPRPDALQAHGSGGGGGGLGSLLGKKSRSSSKVSLLEEGTQDSAQGDQVQGHLSPPQSDLSQTSQAEPPRIDTSTVVPETSPDPGAAEAPTTLLTPPTPTDGLDNPSLRPATSSRAEPTHSQPASNNPNVIVTPSGSLIHRRARSATTSNQPGKLVHAGLSQLTPTVEETKTPGGTLTSPPSGFFSSVFSAASNAASSFTNIANLNQNQRSKSASLVPEPIEKTGPAGGEEVISGGSSEAEQIAENPKPEKKQLAVETLGSGDLSLSHLGIQEMDSDKSVMNSSDELAQARPITPTVIPDDDAAARSEDSAAAKAVSASYLQEPPDSAFVGQKPKALTTLSGVQTPPRPLGDDAETRPRRSGSVRSRLSDRKSRRRHRNSSNAGATLTPAVTSSTTTLPGAASTGTLGGSKLTGFAVAPAKRNREFHTQFKSVPDDDYLIEDYSAALQRDILLHGRLYVSEGHICFASNILGWVTNLIISFDEVVSIEKKSTAVIFPNAIVITTLHARNVFASLVSRDSTYDLLIGIWKISHPNLKSSLNGVALDNGTGDKTEKDDLDDAIEDVSEEGSDDEVYDEDDEDEEAAASVTDPGDGSIAGSEIAEPAKAISRKASSQPLGATPNGAAPKDFASAEAAPNGAATGQGFPGPATHPETACGDEAEHFSNLLMDTTIPAPLGKVYSLMFGPMSGTFMRKWLIEDQKSQDLQMEDDKQGLCEAKKTFNYSFIKPLNASIGPKQTKCIISQTLDQFDLERAVTVTCSTQNPDVPNGNLFTVKTKYCLTWGPGNSTRLVMNHFIEWSGKSWLKGPIEKGTNDGQAQYAKELVAALRAACSAKPISKVTAGGKIKTKKGRKKAAATSPEIAAAVPLASADKGGDWGLLEPLHDLLRPVTDMMPSFVSAQVVILFLSLLLMISWFRGGAAPTAGRNISPYGLATPARIAAYEEMWRREESDLWDWLEERVRMDRATPMTSGRPSKQATAAMGQKVLSETERMSQRQMEEAIRVTQNKLETLKEAVERQRDRTWDGAATQSEAATKGEESPQEV</sequence>
<proteinExistence type="inferred from homology"/>
<evidence type="ECO:0000256" key="2">
    <source>
        <dbReference type="ARBA" id="ARBA00006582"/>
    </source>
</evidence>
<feature type="region of interest" description="Disordered" evidence="6">
    <location>
        <begin position="201"/>
        <end position="414"/>
    </location>
</feature>
<dbReference type="CDD" id="cd13220">
    <property type="entry name" value="PH-GRAM_GRAMDC"/>
    <property type="match status" value="1"/>
</dbReference>
<evidence type="ECO:0000313" key="9">
    <source>
        <dbReference type="EMBL" id="KAK8237892.1"/>
    </source>
</evidence>
<feature type="region of interest" description="Disordered" evidence="6">
    <location>
        <begin position="1247"/>
        <end position="1277"/>
    </location>
</feature>
<feature type="compositionally biased region" description="Basic and acidic residues" evidence="6">
    <location>
        <begin position="1268"/>
        <end position="1277"/>
    </location>
</feature>
<evidence type="ECO:0000256" key="5">
    <source>
        <dbReference type="ARBA" id="ARBA00023136"/>
    </source>
</evidence>
<dbReference type="PANTHER" id="PTHR23319:SF4">
    <property type="entry name" value="GRAM DOMAIN CONTAINING 1B, ISOFORM E"/>
    <property type="match status" value="1"/>
</dbReference>
<feature type="region of interest" description="Disordered" evidence="6">
    <location>
        <begin position="138"/>
        <end position="162"/>
    </location>
</feature>
<dbReference type="InterPro" id="IPR031968">
    <property type="entry name" value="VASt"/>
</dbReference>
<evidence type="ECO:0000313" key="10">
    <source>
        <dbReference type="Proteomes" id="UP001492380"/>
    </source>
</evidence>
<feature type="compositionally biased region" description="Polar residues" evidence="6">
    <location>
        <begin position="201"/>
        <end position="210"/>
    </location>
</feature>
<feature type="compositionally biased region" description="Polar residues" evidence="6">
    <location>
        <begin position="396"/>
        <end position="413"/>
    </location>
</feature>
<comment type="similarity">
    <text evidence="2">Belongs to the YSP2 family.</text>
</comment>
<dbReference type="Pfam" id="PF02893">
    <property type="entry name" value="GRAM"/>
    <property type="match status" value="1"/>
</dbReference>
<dbReference type="InterPro" id="IPR011993">
    <property type="entry name" value="PH-like_dom_sf"/>
</dbReference>
<feature type="region of interest" description="Disordered" evidence="6">
    <location>
        <begin position="1"/>
        <end position="111"/>
    </location>
</feature>
<feature type="transmembrane region" description="Helical" evidence="7">
    <location>
        <begin position="1130"/>
        <end position="1149"/>
    </location>
</feature>
<feature type="compositionally biased region" description="Gly residues" evidence="6">
    <location>
        <begin position="246"/>
        <end position="256"/>
    </location>
</feature>
<feature type="region of interest" description="Disordered" evidence="6">
    <location>
        <begin position="444"/>
        <end position="469"/>
    </location>
</feature>
<keyword evidence="5 7" id="KW-0472">Membrane</keyword>
<reference evidence="9 10" key="1">
    <citation type="submission" date="2024-04" db="EMBL/GenBank/DDBJ databases">
        <title>Phyllosticta paracitricarpa is synonymous to the EU quarantine fungus P. citricarpa based on phylogenomic analyses.</title>
        <authorList>
            <consortium name="Lawrence Berkeley National Laboratory"/>
            <person name="Van Ingen-Buijs V.A."/>
            <person name="Van Westerhoven A.C."/>
            <person name="Haridas S."/>
            <person name="Skiadas P."/>
            <person name="Martin F."/>
            <person name="Groenewald J.Z."/>
            <person name="Crous P.W."/>
            <person name="Seidl M.F."/>
        </authorList>
    </citation>
    <scope>NUCLEOTIDE SEQUENCE [LARGE SCALE GENOMIC DNA]</scope>
    <source>
        <strain evidence="9 10">CBS 123374</strain>
    </source>
</reference>
<comment type="subcellular location">
    <subcellularLocation>
        <location evidence="1">Membrane</location>
        <topology evidence="1">Single-pass membrane protein</topology>
    </subcellularLocation>
</comment>
<feature type="compositionally biased region" description="Polar residues" evidence="6">
    <location>
        <begin position="1"/>
        <end position="16"/>
    </location>
</feature>
<feature type="region of interest" description="Disordered" evidence="6">
    <location>
        <begin position="799"/>
        <end position="890"/>
    </location>
</feature>
<dbReference type="Pfam" id="PF16016">
    <property type="entry name" value="VASt"/>
    <property type="match status" value="1"/>
</dbReference>
<feature type="domain" description="VASt" evidence="8">
    <location>
        <begin position="896"/>
        <end position="1069"/>
    </location>
</feature>
<evidence type="ECO:0000256" key="6">
    <source>
        <dbReference type="SAM" id="MobiDB-lite"/>
    </source>
</evidence>
<dbReference type="PANTHER" id="PTHR23319">
    <property type="entry name" value="GRAM DOMAIN CONTAINING 1B, ISOFORM E"/>
    <property type="match status" value="1"/>
</dbReference>
<feature type="region of interest" description="Disordered" evidence="6">
    <location>
        <begin position="512"/>
        <end position="534"/>
    </location>
</feature>
<feature type="compositionally biased region" description="Basic and acidic residues" evidence="6">
    <location>
        <begin position="1247"/>
        <end position="1257"/>
    </location>
</feature>
<feature type="compositionally biased region" description="Polar residues" evidence="6">
    <location>
        <begin position="345"/>
        <end position="371"/>
    </location>
</feature>
<evidence type="ECO:0000256" key="1">
    <source>
        <dbReference type="ARBA" id="ARBA00004167"/>
    </source>
</evidence>
<keyword evidence="3 7" id="KW-0812">Transmembrane</keyword>
<feature type="compositionally biased region" description="Low complexity" evidence="6">
    <location>
        <begin position="620"/>
        <end position="640"/>
    </location>
</feature>
<dbReference type="Proteomes" id="UP001492380">
    <property type="component" value="Unassembled WGS sequence"/>
</dbReference>
<dbReference type="InterPro" id="IPR051482">
    <property type="entry name" value="Cholesterol_transport"/>
</dbReference>
<feature type="compositionally biased region" description="Basic and acidic residues" evidence="6">
    <location>
        <begin position="58"/>
        <end position="67"/>
    </location>
</feature>